<dbReference type="PANTHER" id="PTHR30269">
    <property type="entry name" value="TRANSMEMBRANE PROTEIN YFCA"/>
    <property type="match status" value="1"/>
</dbReference>
<feature type="transmembrane region" description="Helical" evidence="8">
    <location>
        <begin position="142"/>
        <end position="160"/>
    </location>
</feature>
<organism evidence="9">
    <name type="scientific">Boseongicola sp. SB0664_bin_43</name>
    <dbReference type="NCBI Taxonomy" id="2604844"/>
    <lineage>
        <taxon>Bacteria</taxon>
        <taxon>Pseudomonadati</taxon>
        <taxon>Pseudomonadota</taxon>
        <taxon>Alphaproteobacteria</taxon>
        <taxon>Rhodobacterales</taxon>
        <taxon>Paracoccaceae</taxon>
        <taxon>Boseongicola</taxon>
    </lineage>
</organism>
<sequence length="161" mass="16723">GSQFVRSIPAGLLFLILGATVTFFASLQLAGWRPRVSAQHRRPTEIGTGAVAGILSGLTGTWGPPTALYLTALGVPRTEHVRIQGAIYGAGAVTLTLAHLQSGVLSGLGLNLSIILVLPALAGAAAGVAVQDRLDQERFRTLILTVLVLAGLNLVRRAVWG</sequence>
<evidence type="ECO:0000256" key="7">
    <source>
        <dbReference type="ARBA" id="ARBA00023136"/>
    </source>
</evidence>
<keyword evidence="6 8" id="KW-1133">Transmembrane helix</keyword>
<reference evidence="9" key="1">
    <citation type="submission" date="2019-09" db="EMBL/GenBank/DDBJ databases">
        <title>Characterisation of the sponge microbiome using genome-centric metagenomics.</title>
        <authorList>
            <person name="Engelberts J.P."/>
            <person name="Robbins S.J."/>
            <person name="De Goeij J.M."/>
            <person name="Aranda M."/>
            <person name="Bell S.C."/>
            <person name="Webster N.S."/>
        </authorList>
    </citation>
    <scope>NUCLEOTIDE SEQUENCE</scope>
    <source>
        <strain evidence="9">SB0664_bin_43</strain>
    </source>
</reference>
<keyword evidence="4 8" id="KW-1003">Cell membrane</keyword>
<evidence type="ECO:0000256" key="3">
    <source>
        <dbReference type="ARBA" id="ARBA00022448"/>
    </source>
</evidence>
<protein>
    <recommendedName>
        <fullName evidence="8">Probable membrane transporter protein</fullName>
    </recommendedName>
</protein>
<evidence type="ECO:0000313" key="9">
    <source>
        <dbReference type="EMBL" id="MXY32617.1"/>
    </source>
</evidence>
<feature type="non-terminal residue" evidence="9">
    <location>
        <position position="1"/>
    </location>
</feature>
<name>A0A6B0XXY0_9RHOB</name>
<keyword evidence="7 8" id="KW-0472">Membrane</keyword>
<comment type="subcellular location">
    <subcellularLocation>
        <location evidence="1 8">Cell membrane</location>
        <topology evidence="1 8">Multi-pass membrane protein</topology>
    </subcellularLocation>
</comment>
<dbReference type="Pfam" id="PF01925">
    <property type="entry name" value="TauE"/>
    <property type="match status" value="1"/>
</dbReference>
<accession>A0A6B0XXY0</accession>
<evidence type="ECO:0000256" key="2">
    <source>
        <dbReference type="ARBA" id="ARBA00009142"/>
    </source>
</evidence>
<dbReference type="InterPro" id="IPR052017">
    <property type="entry name" value="TSUP"/>
</dbReference>
<dbReference type="AlphaFoldDB" id="A0A6B0XXY0"/>
<evidence type="ECO:0000256" key="8">
    <source>
        <dbReference type="RuleBase" id="RU363041"/>
    </source>
</evidence>
<dbReference type="InterPro" id="IPR002781">
    <property type="entry name" value="TM_pro_TauE-like"/>
</dbReference>
<evidence type="ECO:0000256" key="1">
    <source>
        <dbReference type="ARBA" id="ARBA00004651"/>
    </source>
</evidence>
<dbReference type="EMBL" id="VXRY01000030">
    <property type="protein sequence ID" value="MXY32617.1"/>
    <property type="molecule type" value="Genomic_DNA"/>
</dbReference>
<evidence type="ECO:0000256" key="5">
    <source>
        <dbReference type="ARBA" id="ARBA00022692"/>
    </source>
</evidence>
<feature type="transmembrane region" description="Helical" evidence="8">
    <location>
        <begin position="110"/>
        <end position="130"/>
    </location>
</feature>
<evidence type="ECO:0000256" key="4">
    <source>
        <dbReference type="ARBA" id="ARBA00022475"/>
    </source>
</evidence>
<dbReference type="GO" id="GO:0005886">
    <property type="term" value="C:plasma membrane"/>
    <property type="evidence" value="ECO:0007669"/>
    <property type="project" value="UniProtKB-SubCell"/>
</dbReference>
<feature type="transmembrane region" description="Helical" evidence="8">
    <location>
        <begin position="12"/>
        <end position="32"/>
    </location>
</feature>
<dbReference type="PANTHER" id="PTHR30269:SF37">
    <property type="entry name" value="MEMBRANE TRANSPORTER PROTEIN"/>
    <property type="match status" value="1"/>
</dbReference>
<comment type="similarity">
    <text evidence="2 8">Belongs to the 4-toluene sulfonate uptake permease (TSUP) (TC 2.A.102) family.</text>
</comment>
<gene>
    <name evidence="9" type="ORF">F4Y60_00695</name>
</gene>
<comment type="caution">
    <text evidence="9">The sequence shown here is derived from an EMBL/GenBank/DDBJ whole genome shotgun (WGS) entry which is preliminary data.</text>
</comment>
<keyword evidence="3" id="KW-0813">Transport</keyword>
<evidence type="ECO:0000256" key="6">
    <source>
        <dbReference type="ARBA" id="ARBA00022989"/>
    </source>
</evidence>
<keyword evidence="5 8" id="KW-0812">Transmembrane</keyword>
<proteinExistence type="inferred from homology"/>